<dbReference type="AlphaFoldDB" id="A0A0F9K292"/>
<name>A0A0F9K292_9ZZZZ</name>
<dbReference type="Gene3D" id="3.90.320.10">
    <property type="match status" value="1"/>
</dbReference>
<sequence length="256" mass="30118">MLDYRNVEHFKEKCGYDIDTDTWYPRVSSIVDIKAKPALYYFYAGLRNYAEGERIKKISADEGTRIHEAVQAIFVGKQPKIDEDIAPSIKAFREFISDKDIDVDPEYIERRVINKKHRYAGTIDALARIDGKLGVLDIKTSQGIYRDFSLQIAAYTATLKDELDDIQTHWILRIDQHRLCELCGARLRTKGGRKKIKIEWNNTFQRTCKHVWLDTVGDIEIQEFPHWQQDFEGFLSAKKLWEWENEHWLKEIGYLT</sequence>
<gene>
    <name evidence="1" type="ORF">LCGC14_1457560</name>
</gene>
<reference evidence="1" key="1">
    <citation type="journal article" date="2015" name="Nature">
        <title>Complex archaea that bridge the gap between prokaryotes and eukaryotes.</title>
        <authorList>
            <person name="Spang A."/>
            <person name="Saw J.H."/>
            <person name="Jorgensen S.L."/>
            <person name="Zaremba-Niedzwiedzka K."/>
            <person name="Martijn J."/>
            <person name="Lind A.E."/>
            <person name="van Eijk R."/>
            <person name="Schleper C."/>
            <person name="Guy L."/>
            <person name="Ettema T.J."/>
        </authorList>
    </citation>
    <scope>NUCLEOTIDE SEQUENCE</scope>
</reference>
<evidence type="ECO:0000313" key="1">
    <source>
        <dbReference type="EMBL" id="KKM68771.1"/>
    </source>
</evidence>
<comment type="caution">
    <text evidence="1">The sequence shown here is derived from an EMBL/GenBank/DDBJ whole genome shotgun (WGS) entry which is preliminary data.</text>
</comment>
<accession>A0A0F9K292</accession>
<proteinExistence type="predicted"/>
<protein>
    <recommendedName>
        <fullName evidence="2">PD-(D/E)XK endonuclease-like domain-containing protein</fullName>
    </recommendedName>
</protein>
<evidence type="ECO:0008006" key="2">
    <source>
        <dbReference type="Google" id="ProtNLM"/>
    </source>
</evidence>
<organism evidence="1">
    <name type="scientific">marine sediment metagenome</name>
    <dbReference type="NCBI Taxonomy" id="412755"/>
    <lineage>
        <taxon>unclassified sequences</taxon>
        <taxon>metagenomes</taxon>
        <taxon>ecological metagenomes</taxon>
    </lineage>
</organism>
<dbReference type="EMBL" id="LAZR01010110">
    <property type="protein sequence ID" value="KKM68771.1"/>
    <property type="molecule type" value="Genomic_DNA"/>
</dbReference>
<dbReference type="InterPro" id="IPR011604">
    <property type="entry name" value="PDDEXK-like_dom_sf"/>
</dbReference>